<dbReference type="RefSeq" id="WP_176471955.1">
    <property type="nucleotide sequence ID" value="NZ_NPBS01000797.1"/>
</dbReference>
<dbReference type="Pfam" id="PF02770">
    <property type="entry name" value="Acyl-CoA_dh_M"/>
    <property type="match status" value="1"/>
</dbReference>
<organism evidence="2 3">
    <name type="scientific">Shouchella clausii</name>
    <name type="common">Alkalihalobacillus clausii</name>
    <dbReference type="NCBI Taxonomy" id="79880"/>
    <lineage>
        <taxon>Bacteria</taxon>
        <taxon>Bacillati</taxon>
        <taxon>Bacillota</taxon>
        <taxon>Bacilli</taxon>
        <taxon>Bacillales</taxon>
        <taxon>Bacillaceae</taxon>
        <taxon>Shouchella</taxon>
    </lineage>
</organism>
<dbReference type="InterPro" id="IPR046373">
    <property type="entry name" value="Acyl-CoA_Oxase/DH_mid-dom_sf"/>
</dbReference>
<evidence type="ECO:0000259" key="1">
    <source>
        <dbReference type="Pfam" id="PF02770"/>
    </source>
</evidence>
<dbReference type="AlphaFoldDB" id="A0A268QUL8"/>
<feature type="non-terminal residue" evidence="2">
    <location>
        <position position="73"/>
    </location>
</feature>
<feature type="non-terminal residue" evidence="2">
    <location>
        <position position="1"/>
    </location>
</feature>
<dbReference type="PANTHER" id="PTHR43884">
    <property type="entry name" value="ACYL-COA DEHYDROGENASE"/>
    <property type="match status" value="1"/>
</dbReference>
<dbReference type="InterPro" id="IPR006091">
    <property type="entry name" value="Acyl-CoA_Oxase/DH_mid-dom"/>
</dbReference>
<dbReference type="EMBL" id="NPBS01000797">
    <property type="protein sequence ID" value="PAF11758.1"/>
    <property type="molecule type" value="Genomic_DNA"/>
</dbReference>
<protein>
    <submittedName>
        <fullName evidence="2">Acyl-CoA dehydrogenase</fullName>
    </submittedName>
</protein>
<dbReference type="Gene3D" id="2.40.110.10">
    <property type="entry name" value="Butyryl-CoA Dehydrogenase, subunit A, domain 2"/>
    <property type="match status" value="1"/>
</dbReference>
<reference evidence="2 3" key="1">
    <citation type="submission" date="2017-07" db="EMBL/GenBank/DDBJ databases">
        <title>Isolation and whole genome analysis of endospore-forming bacteria from heroin.</title>
        <authorList>
            <person name="Kalinowski J."/>
            <person name="Ahrens B."/>
            <person name="Al-Dilaimi A."/>
            <person name="Winkler A."/>
            <person name="Wibberg D."/>
            <person name="Schleenbecker U."/>
            <person name="Ruckert C."/>
            <person name="Wolfel R."/>
            <person name="Grass G."/>
        </authorList>
    </citation>
    <scope>NUCLEOTIDE SEQUENCE [LARGE SCALE GENOMIC DNA]</scope>
    <source>
        <strain evidence="2 3">7523-2</strain>
    </source>
</reference>
<dbReference type="GO" id="GO:0003995">
    <property type="term" value="F:acyl-CoA dehydrogenase activity"/>
    <property type="evidence" value="ECO:0007669"/>
    <property type="project" value="TreeGrafter"/>
</dbReference>
<dbReference type="InterPro" id="IPR009100">
    <property type="entry name" value="AcylCoA_DH/oxidase_NM_dom_sf"/>
</dbReference>
<comment type="caution">
    <text evidence="2">The sequence shown here is derived from an EMBL/GenBank/DDBJ whole genome shotgun (WGS) entry which is preliminary data.</text>
</comment>
<evidence type="ECO:0000313" key="2">
    <source>
        <dbReference type="EMBL" id="PAF11758.1"/>
    </source>
</evidence>
<name>A0A268QUL8_SHOCL</name>
<dbReference type="Proteomes" id="UP000216133">
    <property type="component" value="Unassembled WGS sequence"/>
</dbReference>
<feature type="domain" description="Acyl-CoA oxidase/dehydrogenase middle" evidence="1">
    <location>
        <begin position="2"/>
        <end position="72"/>
    </location>
</feature>
<dbReference type="PANTHER" id="PTHR43884:SF41">
    <property type="entry name" value="ACYL-COA DEHYDROGENASE"/>
    <property type="match status" value="1"/>
</dbReference>
<proteinExistence type="predicted"/>
<gene>
    <name evidence="2" type="ORF">CHH61_25560</name>
</gene>
<accession>A0A268QUL8</accession>
<sequence>DHYVLNGSKIFITNGGIADIYIVFAITDPASKHKGTTAFIIEKDIKGFSVGKKESKLGIRSSPTTEIIFEECK</sequence>
<evidence type="ECO:0000313" key="3">
    <source>
        <dbReference type="Proteomes" id="UP000216133"/>
    </source>
</evidence>
<dbReference type="SUPFAM" id="SSF56645">
    <property type="entry name" value="Acyl-CoA dehydrogenase NM domain-like"/>
    <property type="match status" value="1"/>
</dbReference>